<dbReference type="EMBL" id="CP055156">
    <property type="protein sequence ID" value="QNF35554.1"/>
    <property type="molecule type" value="Genomic_DNA"/>
</dbReference>
<evidence type="ECO:0008006" key="4">
    <source>
        <dbReference type="Google" id="ProtNLM"/>
    </source>
</evidence>
<keyword evidence="3" id="KW-1185">Reference proteome</keyword>
<sequence>MVVFTRLTFCFFLIFKFSETFAAHDPFPIGARATGLSGAAVTLSDVWAIRNNVAGIAALKKAEIGVFAENRFNIAAFSTAGLQAVFPTKKLGVWGVDASRFGDEWYNEQQIGLGFGHRLGTVNLGIKADILQTRVAELGSKKVVVLSFGGQSEVIPHLVFGASIFNLNQAKLSDFMDERLPTVMRAGLSYRPIKQVLLVTEAEKQLEYPANIKVGLEYKIIEKLTLRTGLATATEQFSFGTGFQAKQLQFDYGFGQQLVLGSIHQLAVSFKWK</sequence>
<dbReference type="KEGG" id="aswu:HUW51_23645"/>
<evidence type="ECO:0000256" key="1">
    <source>
        <dbReference type="SAM" id="SignalP"/>
    </source>
</evidence>
<evidence type="ECO:0000313" key="2">
    <source>
        <dbReference type="EMBL" id="QNF35554.1"/>
    </source>
</evidence>
<feature type="chain" id="PRO_5028898654" description="PorV/PorQ family protein" evidence="1">
    <location>
        <begin position="23"/>
        <end position="273"/>
    </location>
</feature>
<dbReference type="Gene3D" id="2.40.160.60">
    <property type="entry name" value="Outer membrane protein transport protein (OMPP1/FadL/TodX)"/>
    <property type="match status" value="1"/>
</dbReference>
<reference evidence="2 3" key="1">
    <citation type="journal article" date="2018" name="Int. J. Syst. Evol. Microbiol.">
        <title>Adhaeribacter swui sp. nov., isolated from wet mud.</title>
        <authorList>
            <person name="Kim D.U."/>
            <person name="Kim K.W."/>
            <person name="Kang M.S."/>
            <person name="Kim J.Y."/>
            <person name="Jang J.H."/>
            <person name="Kim M.K."/>
        </authorList>
    </citation>
    <scope>NUCLEOTIDE SEQUENCE [LARGE SCALE GENOMIC DNA]</scope>
    <source>
        <strain evidence="2 3">KCTC 52873</strain>
    </source>
</reference>
<protein>
    <recommendedName>
        <fullName evidence="4">PorV/PorQ family protein</fullName>
    </recommendedName>
</protein>
<accession>A0A7G7GEH0</accession>
<name>A0A7G7GEH0_9BACT</name>
<keyword evidence="1" id="KW-0732">Signal</keyword>
<proteinExistence type="predicted"/>
<organism evidence="2 3">
    <name type="scientific">Adhaeribacter swui</name>
    <dbReference type="NCBI Taxonomy" id="2086471"/>
    <lineage>
        <taxon>Bacteria</taxon>
        <taxon>Pseudomonadati</taxon>
        <taxon>Bacteroidota</taxon>
        <taxon>Cytophagia</taxon>
        <taxon>Cytophagales</taxon>
        <taxon>Hymenobacteraceae</taxon>
        <taxon>Adhaeribacter</taxon>
    </lineage>
</organism>
<evidence type="ECO:0000313" key="3">
    <source>
        <dbReference type="Proteomes" id="UP000515237"/>
    </source>
</evidence>
<dbReference type="Proteomes" id="UP000515237">
    <property type="component" value="Chromosome"/>
</dbReference>
<feature type="signal peptide" evidence="1">
    <location>
        <begin position="1"/>
        <end position="22"/>
    </location>
</feature>
<dbReference type="RefSeq" id="WP_185272045.1">
    <property type="nucleotide sequence ID" value="NZ_CP055156.1"/>
</dbReference>
<gene>
    <name evidence="2" type="ORF">HUW51_23645</name>
</gene>
<dbReference type="AlphaFoldDB" id="A0A7G7GEH0"/>